<evidence type="ECO:0000313" key="4">
    <source>
        <dbReference type="Proteomes" id="UP000652219"/>
    </source>
</evidence>
<dbReference type="InterPro" id="IPR024983">
    <property type="entry name" value="CHAT_dom"/>
</dbReference>
<evidence type="ECO:0000259" key="2">
    <source>
        <dbReference type="Pfam" id="PF12770"/>
    </source>
</evidence>
<protein>
    <submittedName>
        <fullName evidence="3">TPR domain-containing protein</fullName>
    </submittedName>
</protein>
<organism evidence="3 4">
    <name type="scientific">Colletotrichum sojae</name>
    <dbReference type="NCBI Taxonomy" id="2175907"/>
    <lineage>
        <taxon>Eukaryota</taxon>
        <taxon>Fungi</taxon>
        <taxon>Dikarya</taxon>
        <taxon>Ascomycota</taxon>
        <taxon>Pezizomycotina</taxon>
        <taxon>Sordariomycetes</taxon>
        <taxon>Hypocreomycetidae</taxon>
        <taxon>Glomerellales</taxon>
        <taxon>Glomerellaceae</taxon>
        <taxon>Colletotrichum</taxon>
        <taxon>Colletotrichum orchidearum species complex</taxon>
    </lineage>
</organism>
<dbReference type="InterPro" id="IPR012344">
    <property type="entry name" value="Matrix_HIV/RSV_N"/>
</dbReference>
<dbReference type="Pfam" id="PF13374">
    <property type="entry name" value="TPR_10"/>
    <property type="match status" value="13"/>
</dbReference>
<keyword evidence="4" id="KW-1185">Reference proteome</keyword>
<dbReference type="InterPro" id="IPR019734">
    <property type="entry name" value="TPR_rpt"/>
</dbReference>
<name>A0A8H6IS12_9PEZI</name>
<dbReference type="SUPFAM" id="SSF48452">
    <property type="entry name" value="TPR-like"/>
    <property type="match status" value="5"/>
</dbReference>
<comment type="caution">
    <text evidence="3">The sequence shown here is derived from an EMBL/GenBank/DDBJ whole genome shotgun (WGS) entry which is preliminary data.</text>
</comment>
<dbReference type="PANTHER" id="PTHR19959">
    <property type="entry name" value="KINESIN LIGHT CHAIN"/>
    <property type="match status" value="1"/>
</dbReference>
<dbReference type="AlphaFoldDB" id="A0A8H6IS12"/>
<dbReference type="PANTHER" id="PTHR19959:SF119">
    <property type="entry name" value="FUNGAL LIPASE-LIKE DOMAIN-CONTAINING PROTEIN"/>
    <property type="match status" value="1"/>
</dbReference>
<dbReference type="Gene3D" id="1.25.40.10">
    <property type="entry name" value="Tetratricopeptide repeat domain"/>
    <property type="match status" value="3"/>
</dbReference>
<dbReference type="Pfam" id="PF12770">
    <property type="entry name" value="CHAT"/>
    <property type="match status" value="1"/>
</dbReference>
<dbReference type="EMBL" id="WIGN01000422">
    <property type="protein sequence ID" value="KAF6793794.1"/>
    <property type="molecule type" value="Genomic_DNA"/>
</dbReference>
<dbReference type="SMART" id="SM00028">
    <property type="entry name" value="TPR"/>
    <property type="match status" value="8"/>
</dbReference>
<feature type="domain" description="CHAT" evidence="2">
    <location>
        <begin position="855"/>
        <end position="1168"/>
    </location>
</feature>
<proteinExistence type="predicted"/>
<dbReference type="Gene3D" id="1.10.150.90">
    <property type="entry name" value="Immunodeficiency lentiviruses, gag gene matrix protein p17"/>
    <property type="match status" value="1"/>
</dbReference>
<sequence length="1171" mass="129336">MADLEEAITITREAIEATPQDHPDRAKWLNNLGSYLGDRFDRTGAMADLEEAITITRYSRTGAMADLEEAATIAREAVEATPKDDPDRAARLNNLGSHLGDRYSRIGAMADLEESITITREAVEATPKDHPDRTGRLNNLGIRLSSRYSRTGAMADLEESITITREAVETTPKDHPNRATLLNNLGNRLGSRYSRTGAITDLEEAITITREAIKATPQDHPDRATWLNNLGSHLGDRYNHTRAMADLEEATTIAREAVEATPKDHPDRAGRLNNLGIRLSSRYSRTGAMADLEEAITITREAIETTPKDHPGRARRLNNLGSHLGDRYSRTGAITDLEEAITITREAIKATPQDHPDRATWLNNLGNRLGSRYSRTGAMADLEEAITIAREAVKATPQDYPDRAAWLNNLGSHLADRYSRTGAMADLEEAITIAREAIKATPKNHPDRATQLNNLGSSLSDRYNRTKAMADLEEAITIAQEAIKATPKDHPGRATWLNNLGIRLSSRYSRTGAMADLEESITIAREAVETTPKDHPGRATQLSNLGSHLSDRYSRTGAIADLKEAIAITREAVEATPQDHPDRVRRLNNLGIYLSDRFDRTGAMADLEEANLRFAEALYTKEAQNSERIRGGRRYLSSPSILQNTHDVYAIANLAVGLIPLLSTFSLQSADKQFQLRQAVGLASDAAAITLHTGHGPLAALQLLETGRGVLASSLQNIRTDLSTLQQEHPDLARAFVHLRNQLDSPAQRHSLKSSQLPSEKPASIDPDGRHKASVEMDILLGDIRSRPGFERFLTSATEEEMRETAAYGPVVVINISLHRCDALVVERSGVRVLALPQLTLDGLKERTSDLRSVATLAWLWDVAVGPVLDTLGFTAPPTGDTWPHVWWVPTGPLTQFPLHAAGHHTKCSAETALDRVVSSYSPTIKSILHTRRQRRLDVRANSNPNVVLVDMQETPGQSRLLHATRETDAVRDVFESIGLPYHQPSANKKDVLVALDNCRILHFAGHGGARPDPLQSLLLLQDWENNPLTVESLLETNSSAEARFLAYLSACGTGQVQDERSIDESIHLTSAFQLAGFRHVIGTLWEVDDELCVDMARLTYEFFAAKGLRDESVSRGLHYATKKLRDTWIQQQMGTESMGGTTRTGNRDVEMYGDPKQDRPMWVPYVHFGV</sequence>
<dbReference type="Proteomes" id="UP000652219">
    <property type="component" value="Unassembled WGS sequence"/>
</dbReference>
<accession>A0A8H6IS12</accession>
<dbReference type="InterPro" id="IPR011990">
    <property type="entry name" value="TPR-like_helical_dom_sf"/>
</dbReference>
<evidence type="ECO:0000256" key="1">
    <source>
        <dbReference type="SAM" id="MobiDB-lite"/>
    </source>
</evidence>
<gene>
    <name evidence="3" type="ORF">CSOJ01_13817</name>
</gene>
<evidence type="ECO:0000313" key="3">
    <source>
        <dbReference type="EMBL" id="KAF6793794.1"/>
    </source>
</evidence>
<reference evidence="3 4" key="1">
    <citation type="journal article" date="2020" name="Phytopathology">
        <title>Genome Sequence Resources of Colletotrichum truncatum, C. plurivorum, C. musicola, and C. sojae: Four Species Pathogenic to Soybean (Glycine max).</title>
        <authorList>
            <person name="Rogerio F."/>
            <person name="Boufleur T.R."/>
            <person name="Ciampi-Guillardi M."/>
            <person name="Sukno S.A."/>
            <person name="Thon M.R."/>
            <person name="Massola Junior N.S."/>
            <person name="Baroncelli R."/>
        </authorList>
    </citation>
    <scope>NUCLEOTIDE SEQUENCE [LARGE SCALE GENOMIC DNA]</scope>
    <source>
        <strain evidence="3 4">LFN0009</strain>
    </source>
</reference>
<feature type="region of interest" description="Disordered" evidence="1">
    <location>
        <begin position="747"/>
        <end position="770"/>
    </location>
</feature>